<dbReference type="AlphaFoldDB" id="A0A495VPL7"/>
<organism evidence="3 4">
    <name type="scientific">Coprobacter fastidiosus NSB1 = JCM 33896</name>
    <dbReference type="NCBI Taxonomy" id="1349822"/>
    <lineage>
        <taxon>Bacteria</taxon>
        <taxon>Pseudomonadati</taxon>
        <taxon>Bacteroidota</taxon>
        <taxon>Bacteroidia</taxon>
        <taxon>Bacteroidales</taxon>
        <taxon>Barnesiellaceae</taxon>
        <taxon>Coprobacter</taxon>
    </lineage>
</organism>
<proteinExistence type="predicted"/>
<feature type="domain" description="DUF6249" evidence="2">
    <location>
        <begin position="68"/>
        <end position="181"/>
    </location>
</feature>
<protein>
    <recommendedName>
        <fullName evidence="2">DUF6249 domain-containing protein</fullName>
    </recommendedName>
</protein>
<evidence type="ECO:0000256" key="1">
    <source>
        <dbReference type="SAM" id="Phobius"/>
    </source>
</evidence>
<dbReference type="Proteomes" id="UP000269493">
    <property type="component" value="Unassembled WGS sequence"/>
</dbReference>
<keyword evidence="1" id="KW-1133">Transmembrane helix</keyword>
<evidence type="ECO:0000259" key="2">
    <source>
        <dbReference type="Pfam" id="PF19762"/>
    </source>
</evidence>
<keyword evidence="1" id="KW-0472">Membrane</keyword>
<feature type="transmembrane region" description="Helical" evidence="1">
    <location>
        <begin position="158"/>
        <end position="177"/>
    </location>
</feature>
<feature type="transmembrane region" description="Helical" evidence="1">
    <location>
        <begin position="134"/>
        <end position="152"/>
    </location>
</feature>
<gene>
    <name evidence="3" type="ORF">BC742_1614</name>
</gene>
<reference evidence="3 4" key="1">
    <citation type="submission" date="2018-10" db="EMBL/GenBank/DDBJ databases">
        <title>Genomic Encyclopedia of Archaeal and Bacterial Type Strains, Phase II (KMG-II): from individual species to whole genera.</title>
        <authorList>
            <person name="Goeker M."/>
        </authorList>
    </citation>
    <scope>NUCLEOTIDE SEQUENCE [LARGE SCALE GENOMIC DNA]</scope>
    <source>
        <strain evidence="3 4">NSB1</strain>
    </source>
</reference>
<dbReference type="InterPro" id="IPR046216">
    <property type="entry name" value="DUF6249"/>
</dbReference>
<name>A0A495VPL7_9BACT</name>
<dbReference type="Pfam" id="PF19762">
    <property type="entry name" value="DUF6249"/>
    <property type="match status" value="1"/>
</dbReference>
<comment type="caution">
    <text evidence="3">The sequence shown here is derived from an EMBL/GenBank/DDBJ whole genome shotgun (WGS) entry which is preliminary data.</text>
</comment>
<evidence type="ECO:0000313" key="3">
    <source>
        <dbReference type="EMBL" id="RKT51341.1"/>
    </source>
</evidence>
<evidence type="ECO:0000313" key="4">
    <source>
        <dbReference type="Proteomes" id="UP000269493"/>
    </source>
</evidence>
<dbReference type="EMBL" id="RBXN01000005">
    <property type="protein sequence ID" value="RKT51341.1"/>
    <property type="molecule type" value="Genomic_DNA"/>
</dbReference>
<feature type="transmembrane region" description="Helical" evidence="1">
    <location>
        <begin position="64"/>
        <end position="90"/>
    </location>
</feature>
<keyword evidence="4" id="KW-1185">Reference proteome</keyword>
<keyword evidence="1" id="KW-0812">Transmembrane</keyword>
<sequence>MKKAILLFVVVFISILSNGICVAENNPAVPDSINSQEKTELALLKMKQNHELMMRAVSDDKEDVLLPIVAIVFVFGVPAIVLFLILFFALRYKLKLQKERYAVVEKAIECGRELPDSFFEESSSKKPLYSKKRLSTALTLIALGIGILFFGLVAENKYVWAFSVIPILIGLGQLLVYRIEEKSRIEELSKEEQNINEQE</sequence>
<accession>A0A495VPL7</accession>